<dbReference type="CDD" id="cd03801">
    <property type="entry name" value="GT4_PimA-like"/>
    <property type="match status" value="1"/>
</dbReference>
<dbReference type="Gene3D" id="3.40.50.2000">
    <property type="entry name" value="Glycogen Phosphorylase B"/>
    <property type="match status" value="1"/>
</dbReference>
<dbReference type="GO" id="GO:0009103">
    <property type="term" value="P:lipopolysaccharide biosynthetic process"/>
    <property type="evidence" value="ECO:0007669"/>
    <property type="project" value="TreeGrafter"/>
</dbReference>
<evidence type="ECO:0000313" key="4">
    <source>
        <dbReference type="EMBL" id="SVC69680.1"/>
    </source>
</evidence>
<evidence type="ECO:0000259" key="3">
    <source>
        <dbReference type="Pfam" id="PF13439"/>
    </source>
</evidence>
<dbReference type="GO" id="GO:0016757">
    <property type="term" value="F:glycosyltransferase activity"/>
    <property type="evidence" value="ECO:0007669"/>
    <property type="project" value="TreeGrafter"/>
</dbReference>
<protein>
    <recommendedName>
        <fullName evidence="3">Glycosyltransferase subfamily 4-like N-terminal domain-containing protein</fullName>
    </recommendedName>
</protein>
<feature type="non-terminal residue" evidence="4">
    <location>
        <position position="289"/>
    </location>
</feature>
<feature type="region of interest" description="Disordered" evidence="2">
    <location>
        <begin position="1"/>
        <end position="27"/>
    </location>
</feature>
<dbReference type="Pfam" id="PF13439">
    <property type="entry name" value="Glyco_transf_4"/>
    <property type="match status" value="1"/>
</dbReference>
<evidence type="ECO:0000256" key="1">
    <source>
        <dbReference type="ARBA" id="ARBA00022679"/>
    </source>
</evidence>
<dbReference type="EMBL" id="UINC01105616">
    <property type="protein sequence ID" value="SVC69680.1"/>
    <property type="molecule type" value="Genomic_DNA"/>
</dbReference>
<dbReference type="SUPFAM" id="SSF53756">
    <property type="entry name" value="UDP-Glycosyltransferase/glycogen phosphorylase"/>
    <property type="match status" value="1"/>
</dbReference>
<sequence length="289" mass="31971">MTAAEFTKTQQPSAQPPPQANPGPPGAGHGLNPLKICLLGYRSNPYSGGQGIYIRYLSQALVEAGHKVDVISGPPYPDLDPRVGLIALPSLDLYAEMDHVSAFQPNILLSLTDSFEYFSTLTGGFPEPYTFGRRLVRHFKINKPHYDIIHDNQSLCYGVLKLQDLGYPVLTTIHHPITSDLKIALSQTKHWGMRLLIKRWHSFLRMQKKVVPRLKHIVTVSRAAQQDIAAAFDIALGSIDVVHNGIDTELFKPMNNIARKPFTIMTTASADAPLKGINYLLEAIAIVKS</sequence>
<dbReference type="PANTHER" id="PTHR46401">
    <property type="entry name" value="GLYCOSYLTRANSFERASE WBBK-RELATED"/>
    <property type="match status" value="1"/>
</dbReference>
<name>A0A382PA21_9ZZZZ</name>
<dbReference type="PANTHER" id="PTHR46401:SF2">
    <property type="entry name" value="GLYCOSYLTRANSFERASE WBBK-RELATED"/>
    <property type="match status" value="1"/>
</dbReference>
<reference evidence="4" key="1">
    <citation type="submission" date="2018-05" db="EMBL/GenBank/DDBJ databases">
        <authorList>
            <person name="Lanie J.A."/>
            <person name="Ng W.-L."/>
            <person name="Kazmierczak K.M."/>
            <person name="Andrzejewski T.M."/>
            <person name="Davidsen T.M."/>
            <person name="Wayne K.J."/>
            <person name="Tettelin H."/>
            <person name="Glass J.I."/>
            <person name="Rusch D."/>
            <person name="Podicherti R."/>
            <person name="Tsui H.-C.T."/>
            <person name="Winkler M.E."/>
        </authorList>
    </citation>
    <scope>NUCLEOTIDE SEQUENCE</scope>
</reference>
<organism evidence="4">
    <name type="scientific">marine metagenome</name>
    <dbReference type="NCBI Taxonomy" id="408172"/>
    <lineage>
        <taxon>unclassified sequences</taxon>
        <taxon>metagenomes</taxon>
        <taxon>ecological metagenomes</taxon>
    </lineage>
</organism>
<accession>A0A382PA21</accession>
<evidence type="ECO:0000256" key="2">
    <source>
        <dbReference type="SAM" id="MobiDB-lite"/>
    </source>
</evidence>
<dbReference type="InterPro" id="IPR028098">
    <property type="entry name" value="Glyco_trans_4-like_N"/>
</dbReference>
<keyword evidence="1" id="KW-0808">Transferase</keyword>
<feature type="domain" description="Glycosyltransferase subfamily 4-like N-terminal" evidence="3">
    <location>
        <begin position="48"/>
        <end position="249"/>
    </location>
</feature>
<gene>
    <name evidence="4" type="ORF">METZ01_LOCUS322534</name>
</gene>
<proteinExistence type="predicted"/>
<dbReference type="AlphaFoldDB" id="A0A382PA21"/>
<feature type="compositionally biased region" description="Pro residues" evidence="2">
    <location>
        <begin position="14"/>
        <end position="25"/>
    </location>
</feature>